<dbReference type="Gene3D" id="2.70.98.10">
    <property type="match status" value="1"/>
</dbReference>
<dbReference type="AlphaFoldDB" id="A0A517N927"/>
<evidence type="ECO:0000313" key="2">
    <source>
        <dbReference type="Proteomes" id="UP000318538"/>
    </source>
</evidence>
<proteinExistence type="predicted"/>
<reference evidence="1 2" key="1">
    <citation type="submission" date="2019-02" db="EMBL/GenBank/DDBJ databases">
        <title>Deep-cultivation of Planctomycetes and their phenomic and genomic characterization uncovers novel biology.</title>
        <authorList>
            <person name="Wiegand S."/>
            <person name="Jogler M."/>
            <person name="Boedeker C."/>
            <person name="Pinto D."/>
            <person name="Vollmers J."/>
            <person name="Rivas-Marin E."/>
            <person name="Kohn T."/>
            <person name="Peeters S.H."/>
            <person name="Heuer A."/>
            <person name="Rast P."/>
            <person name="Oberbeckmann S."/>
            <person name="Bunk B."/>
            <person name="Jeske O."/>
            <person name="Meyerdierks A."/>
            <person name="Storesund J.E."/>
            <person name="Kallscheuer N."/>
            <person name="Luecker S."/>
            <person name="Lage O.M."/>
            <person name="Pohl T."/>
            <person name="Merkel B.J."/>
            <person name="Hornburger P."/>
            <person name="Mueller R.-W."/>
            <person name="Bruemmer F."/>
            <person name="Labrenz M."/>
            <person name="Spormann A.M."/>
            <person name="Op den Camp H."/>
            <person name="Overmann J."/>
            <person name="Amann R."/>
            <person name="Jetten M.S.M."/>
            <person name="Mascher T."/>
            <person name="Medema M.H."/>
            <person name="Devos D.P."/>
            <person name="Kaster A.-K."/>
            <person name="Ovreas L."/>
            <person name="Rohde M."/>
            <person name="Galperin M.Y."/>
            <person name="Jogler C."/>
        </authorList>
    </citation>
    <scope>NUCLEOTIDE SEQUENCE [LARGE SCALE GENOMIC DNA]</scope>
    <source>
        <strain evidence="1 2">K22_7</strain>
    </source>
</reference>
<gene>
    <name evidence="1" type="ORF">K227x_20270</name>
</gene>
<dbReference type="InterPro" id="IPR014718">
    <property type="entry name" value="GH-type_carb-bd"/>
</dbReference>
<name>A0A517N927_9BACT</name>
<dbReference type="GO" id="GO:0030246">
    <property type="term" value="F:carbohydrate binding"/>
    <property type="evidence" value="ECO:0007669"/>
    <property type="project" value="InterPro"/>
</dbReference>
<dbReference type="EMBL" id="CP036525">
    <property type="protein sequence ID" value="QDT03643.1"/>
    <property type="molecule type" value="Genomic_DNA"/>
</dbReference>
<sequence>MAAVAFEIAAPSTQVVDFGRYQDCPVLRNDRTRVVLCPQVGGRVLEYSLDGKNALFVSPYELGQPDDGWKHNPSAGRFDIGPEQIVPKRDPLFRGQWTVTSSTDHEIELTSPDCPTTGVRLVRQFSLDHQTSRLVCTQRIENISDRTVQYCHWSRTLANGAGIALLPLAGHARFPKRYVRYEGGGILTKPVDDNIRIRDGFLEVIGPPKTPKLGMDSFAGWVAHQQPAGLMFVKQYPTFPDRLYNEVAGITLSTWAPASGETVEVEPIGPAETISPGQSASFTEVWWLWDSPYPAADESVDLDRLRDRVNNLPATPWAKN</sequence>
<dbReference type="KEGG" id="rlc:K227x_20270"/>
<organism evidence="1 2">
    <name type="scientific">Rubripirellula lacrimiformis</name>
    <dbReference type="NCBI Taxonomy" id="1930273"/>
    <lineage>
        <taxon>Bacteria</taxon>
        <taxon>Pseudomonadati</taxon>
        <taxon>Planctomycetota</taxon>
        <taxon>Planctomycetia</taxon>
        <taxon>Pirellulales</taxon>
        <taxon>Pirellulaceae</taxon>
        <taxon>Rubripirellula</taxon>
    </lineage>
</organism>
<dbReference type="Proteomes" id="UP000318538">
    <property type="component" value="Chromosome"/>
</dbReference>
<evidence type="ECO:0008006" key="3">
    <source>
        <dbReference type="Google" id="ProtNLM"/>
    </source>
</evidence>
<evidence type="ECO:0000313" key="1">
    <source>
        <dbReference type="EMBL" id="QDT03643.1"/>
    </source>
</evidence>
<accession>A0A517N927</accession>
<protein>
    <recommendedName>
        <fullName evidence="3">DUF4380 domain-containing protein</fullName>
    </recommendedName>
</protein>
<keyword evidence="2" id="KW-1185">Reference proteome</keyword>